<protein>
    <submittedName>
        <fullName evidence="2">Uncharacterized protein</fullName>
    </submittedName>
</protein>
<dbReference type="AlphaFoldDB" id="A0A0G4GSZ9"/>
<organism evidence="2">
    <name type="scientific">Chromera velia CCMP2878</name>
    <dbReference type="NCBI Taxonomy" id="1169474"/>
    <lineage>
        <taxon>Eukaryota</taxon>
        <taxon>Sar</taxon>
        <taxon>Alveolata</taxon>
        <taxon>Colpodellida</taxon>
        <taxon>Chromeraceae</taxon>
        <taxon>Chromera</taxon>
    </lineage>
</organism>
<dbReference type="EMBL" id="CDMZ01001524">
    <property type="protein sequence ID" value="CEM33838.1"/>
    <property type="molecule type" value="Genomic_DNA"/>
</dbReference>
<keyword evidence="1" id="KW-0472">Membrane</keyword>
<evidence type="ECO:0000313" key="2">
    <source>
        <dbReference type="EMBL" id="CEM33838.1"/>
    </source>
</evidence>
<feature type="transmembrane region" description="Helical" evidence="1">
    <location>
        <begin position="146"/>
        <end position="169"/>
    </location>
</feature>
<feature type="transmembrane region" description="Helical" evidence="1">
    <location>
        <begin position="189"/>
        <end position="214"/>
    </location>
</feature>
<gene>
    <name evidence="2" type="ORF">Cvel_5161</name>
</gene>
<reference evidence="2" key="1">
    <citation type="submission" date="2014-11" db="EMBL/GenBank/DDBJ databases">
        <authorList>
            <person name="Otto D Thomas"/>
            <person name="Naeem Raeece"/>
        </authorList>
    </citation>
    <scope>NUCLEOTIDE SEQUENCE</scope>
</reference>
<dbReference type="VEuPathDB" id="CryptoDB:Cvel_5161"/>
<evidence type="ECO:0000256" key="1">
    <source>
        <dbReference type="SAM" id="Phobius"/>
    </source>
</evidence>
<name>A0A0G4GSZ9_9ALVE</name>
<sequence length="236" mass="25858">MGEEAPKPQRHNFFPTAGKEIDLEKTIEKELGKIIPDQQALAVLDKLRNDPREAAETTTAIVDILGIVAALVLSIVVQETFVDPEVCSSLPNGPRLCNIQVCLASFSVVMCCLQIGVTSILHGWLKDLQEDEIVHTLGNYTSLFRNVPIAIMGLIIAGLGTSLIVRVSIQSSQYEDPYWGGEAAEWWSHPAGLTLIIMFFVLGVLPFSVVAGFANHNHTLIKRKKYGVPAKCCCCR</sequence>
<accession>A0A0G4GSZ9</accession>
<keyword evidence="1" id="KW-0812">Transmembrane</keyword>
<dbReference type="PhylomeDB" id="A0A0G4GSZ9"/>
<keyword evidence="1" id="KW-1133">Transmembrane helix</keyword>
<proteinExistence type="predicted"/>